<evidence type="ECO:0000256" key="4">
    <source>
        <dbReference type="SAM" id="SignalP"/>
    </source>
</evidence>
<dbReference type="InterPro" id="IPR008979">
    <property type="entry name" value="Galactose-bd-like_sf"/>
</dbReference>
<dbReference type="RefSeq" id="WP_209707614.1">
    <property type="nucleotide sequence ID" value="NZ_JAGIOO010000001.1"/>
</dbReference>
<organism evidence="6 7">
    <name type="scientific">Crossiella equi</name>
    <dbReference type="NCBI Taxonomy" id="130796"/>
    <lineage>
        <taxon>Bacteria</taxon>
        <taxon>Bacillati</taxon>
        <taxon>Actinomycetota</taxon>
        <taxon>Actinomycetes</taxon>
        <taxon>Pseudonocardiales</taxon>
        <taxon>Pseudonocardiaceae</taxon>
        <taxon>Crossiella</taxon>
    </lineage>
</organism>
<evidence type="ECO:0000256" key="2">
    <source>
        <dbReference type="RuleBase" id="RU361185"/>
    </source>
</evidence>
<evidence type="ECO:0000313" key="7">
    <source>
        <dbReference type="Proteomes" id="UP001519363"/>
    </source>
</evidence>
<feature type="compositionally biased region" description="Polar residues" evidence="3">
    <location>
        <begin position="339"/>
        <end position="353"/>
    </location>
</feature>
<keyword evidence="2" id="KW-0378">Hydrolase</keyword>
<protein>
    <recommendedName>
        <fullName evidence="5">CBM6 domain-containing protein</fullName>
    </recommendedName>
</protein>
<dbReference type="Proteomes" id="UP001519363">
    <property type="component" value="Unassembled WGS sequence"/>
</dbReference>
<keyword evidence="4" id="KW-0732">Signal</keyword>
<dbReference type="InterPro" id="IPR017853">
    <property type="entry name" value="GH"/>
</dbReference>
<feature type="domain" description="CBM6" evidence="5">
    <location>
        <begin position="129"/>
        <end position="257"/>
    </location>
</feature>
<dbReference type="Gene3D" id="3.20.20.80">
    <property type="entry name" value="Glycosidases"/>
    <property type="match status" value="1"/>
</dbReference>
<keyword evidence="7" id="KW-1185">Reference proteome</keyword>
<evidence type="ECO:0000256" key="1">
    <source>
        <dbReference type="ARBA" id="ARBA00007806"/>
    </source>
</evidence>
<proteinExistence type="inferred from homology"/>
<feature type="signal peptide" evidence="4">
    <location>
        <begin position="1"/>
        <end position="23"/>
    </location>
</feature>
<dbReference type="SUPFAM" id="SSF51011">
    <property type="entry name" value="Glycosyl hydrolase domain"/>
    <property type="match status" value="1"/>
</dbReference>
<evidence type="ECO:0000259" key="5">
    <source>
        <dbReference type="PROSITE" id="PS51175"/>
    </source>
</evidence>
<gene>
    <name evidence="6" type="ORF">JOF53_007480</name>
</gene>
<sequence>MPARLPALFATLALLLPTAPAAAEPAGPGGTVVSGQARFQVLSPTLVRTEYAGDRRFVDARTFNAIGRDAFPRTAYRSRVVDDWLVITTSALTLRYRVGSGPFRADNLELRVNGITASPWRRVVCDTGQLCEAEDQEREGLAYTAEHPGHTGTGFAAAFALPHHGITATVRAGTGPHRLVLRYANGRGGDGKHESRALTLTTDGGSPRRITLPPTDSWSSWQLAETPVDLPPGEHRLALTRTAEDSGNINLDSLALLTANQPYPANRAQDPCPVGMNCEAEGGTTTAATEHPGHSGIGFAANAPVARQVTVPTAGTYAVHIRYANARGGDGKHEPRTVLLNNRPTPLPTTDSWSTWRTETAQLALPAGTSTLALTCPPEGCHVNVDTISVTTPTAAPPAPHLPLGGYRRGLDGFDGERGAPQLNPGLLHRDGWYLLDDTPSALYDQPTPTARPLRGAHAYQDGYVFGYGQDFKAALGDLSRLTGPPKLLPRWAYGVWYSEYIDRTAADFRDRVIPAFREHGVPLDVLVVDTDFKGHNAWNGWRVDKAKFPDPEGFLKWAKDEGLATTLNIHPSILATDPDFPKAQATAKGKLAKSPGCNRDGADCHIFDWADPDQLRAYLDLHRGMAKPDFWWLDWCCDSSLSTLRGVTPDAWINEIYAKERNFAFSRAFGSLQAGGYSGAQPVPTGPWSEKRNTLHFTGDTSSTWGTMKATIGYTSAEGVSTGMSAISHDIGGHNDTTGIQGSETYLENGRLRYTTKLPDDLYARWVQLGAFQPITRLHSNHGDRLPWQYGPEAKASATKFLNLRERLVPYLYTLAEQTHRTGIPMVRPLYLDHPANPESYSTVDTQFLLGQDLLVVPVTTPGPKATTEVWFPPGEWTDYFTGRTYQGNTRATIESTLDTMPVFLRKGGVLVERTTNVANDAKHPADALTVHATAGATADFTLFEDNTRTRITQSGNSLTVHPGAAERAWTVKLHNTDRPTEVKLNGQPTTWHWDAATRTLTADATTQGATLTYR</sequence>
<dbReference type="InterPro" id="IPR005084">
    <property type="entry name" value="CBM6"/>
</dbReference>
<keyword evidence="2" id="KW-0326">Glycosidase</keyword>
<dbReference type="PANTHER" id="PTHR43863">
    <property type="entry name" value="HYDROLASE, PUTATIVE (AFU_ORTHOLOGUE AFUA_1G03140)-RELATED"/>
    <property type="match status" value="1"/>
</dbReference>
<dbReference type="Gene3D" id="2.60.40.1180">
    <property type="entry name" value="Golgi alpha-mannosidase II"/>
    <property type="match status" value="2"/>
</dbReference>
<dbReference type="Pfam" id="PF03422">
    <property type="entry name" value="CBM_6"/>
    <property type="match status" value="2"/>
</dbReference>
<comment type="similarity">
    <text evidence="1 2">Belongs to the glycosyl hydrolase 31 family.</text>
</comment>
<evidence type="ECO:0000256" key="3">
    <source>
        <dbReference type="SAM" id="MobiDB-lite"/>
    </source>
</evidence>
<feature type="domain" description="CBM6" evidence="5">
    <location>
        <begin position="261"/>
        <end position="391"/>
    </location>
</feature>
<dbReference type="Pfam" id="PF21365">
    <property type="entry name" value="Glyco_hydro_31_3rd"/>
    <property type="match status" value="1"/>
</dbReference>
<dbReference type="InterPro" id="IPR051816">
    <property type="entry name" value="Glycosyl_Hydrolase_31"/>
</dbReference>
<accession>A0ABS5APX2</accession>
<dbReference type="Pfam" id="PF01055">
    <property type="entry name" value="Glyco_hydro_31_2nd"/>
    <property type="match status" value="1"/>
</dbReference>
<feature type="region of interest" description="Disordered" evidence="3">
    <location>
        <begin position="328"/>
        <end position="353"/>
    </location>
</feature>
<dbReference type="SUPFAM" id="SSF51445">
    <property type="entry name" value="(Trans)glycosidases"/>
    <property type="match status" value="1"/>
</dbReference>
<dbReference type="EMBL" id="JAGIOO010000001">
    <property type="protein sequence ID" value="MBP2478608.1"/>
    <property type="molecule type" value="Genomic_DNA"/>
</dbReference>
<name>A0ABS5APX2_9PSEU</name>
<feature type="chain" id="PRO_5045604571" description="CBM6 domain-containing protein" evidence="4">
    <location>
        <begin position="24"/>
        <end position="1016"/>
    </location>
</feature>
<dbReference type="PROSITE" id="PS51175">
    <property type="entry name" value="CBM6"/>
    <property type="match status" value="2"/>
</dbReference>
<dbReference type="SUPFAM" id="SSF49785">
    <property type="entry name" value="Galactose-binding domain-like"/>
    <property type="match status" value="2"/>
</dbReference>
<dbReference type="InterPro" id="IPR048395">
    <property type="entry name" value="Glyco_hydro_31_C"/>
</dbReference>
<reference evidence="6 7" key="1">
    <citation type="submission" date="2021-03" db="EMBL/GenBank/DDBJ databases">
        <title>Sequencing the genomes of 1000 actinobacteria strains.</title>
        <authorList>
            <person name="Klenk H.-P."/>
        </authorList>
    </citation>
    <scope>NUCLEOTIDE SEQUENCE [LARGE SCALE GENOMIC DNA]</scope>
    <source>
        <strain evidence="6 7">DSM 44580</strain>
    </source>
</reference>
<comment type="caution">
    <text evidence="6">The sequence shown here is derived from an EMBL/GenBank/DDBJ whole genome shotgun (WGS) entry which is preliminary data.</text>
</comment>
<dbReference type="InterPro" id="IPR000322">
    <property type="entry name" value="Glyco_hydro_31_TIM"/>
</dbReference>
<dbReference type="PANTHER" id="PTHR43863:SF2">
    <property type="entry name" value="MALTASE-GLUCOAMYLASE"/>
    <property type="match status" value="1"/>
</dbReference>
<dbReference type="InterPro" id="IPR013780">
    <property type="entry name" value="Glyco_hydro_b"/>
</dbReference>
<dbReference type="Gene3D" id="2.60.120.260">
    <property type="entry name" value="Galactose-binding domain-like"/>
    <property type="match status" value="2"/>
</dbReference>
<evidence type="ECO:0000313" key="6">
    <source>
        <dbReference type="EMBL" id="MBP2478608.1"/>
    </source>
</evidence>